<protein>
    <submittedName>
        <fullName evidence="1">Uncharacterized protein</fullName>
    </submittedName>
</protein>
<organism evidence="1 2">
    <name type="scientific">Floridaenema evergladense BLCC-F167</name>
    <dbReference type="NCBI Taxonomy" id="3153639"/>
    <lineage>
        <taxon>Bacteria</taxon>
        <taxon>Bacillati</taxon>
        <taxon>Cyanobacteriota</taxon>
        <taxon>Cyanophyceae</taxon>
        <taxon>Oscillatoriophycideae</taxon>
        <taxon>Aerosakkonematales</taxon>
        <taxon>Aerosakkonemataceae</taxon>
        <taxon>Floridanema</taxon>
        <taxon>Floridanema evergladense</taxon>
    </lineage>
</organism>
<keyword evidence="2" id="KW-1185">Reference proteome</keyword>
<gene>
    <name evidence="1" type="ORF">ACE1CA_08215</name>
</gene>
<sequence>MNLSYRHGSWLFCIPAIGNTKSRELTDTHDKLRSPAMLTIFEFL</sequence>
<comment type="caution">
    <text evidence="1">The sequence shown here is derived from an EMBL/GenBank/DDBJ whole genome shotgun (WGS) entry which is preliminary data.</text>
</comment>
<proteinExistence type="predicted"/>
<evidence type="ECO:0000313" key="2">
    <source>
        <dbReference type="Proteomes" id="UP001576780"/>
    </source>
</evidence>
<dbReference type="Proteomes" id="UP001576780">
    <property type="component" value="Unassembled WGS sequence"/>
</dbReference>
<dbReference type="EMBL" id="JBHFNT010000071">
    <property type="protein sequence ID" value="MFB2834504.1"/>
    <property type="molecule type" value="Genomic_DNA"/>
</dbReference>
<dbReference type="RefSeq" id="WP_413276939.1">
    <property type="nucleotide sequence ID" value="NZ_JBHFNT010000071.1"/>
</dbReference>
<accession>A0ABV4WHF7</accession>
<name>A0ABV4WHF7_9CYAN</name>
<reference evidence="1 2" key="1">
    <citation type="submission" date="2024-09" db="EMBL/GenBank/DDBJ databases">
        <title>Floridaenema gen nov. (Aerosakkonemataceae, Aerosakkonematales ord. nov., Cyanobacteria) from benthic tropical and subtropical fresh waters, with the description of four new species.</title>
        <authorList>
            <person name="Moretto J.A."/>
            <person name="Berthold D.E."/>
            <person name="Lefler F.W."/>
            <person name="Huang I.-S."/>
            <person name="Laughinghouse H. IV."/>
        </authorList>
    </citation>
    <scope>NUCLEOTIDE SEQUENCE [LARGE SCALE GENOMIC DNA]</scope>
    <source>
        <strain evidence="1 2">BLCC-F167</strain>
    </source>
</reference>
<evidence type="ECO:0000313" key="1">
    <source>
        <dbReference type="EMBL" id="MFB2834504.1"/>
    </source>
</evidence>